<dbReference type="GO" id="GO:0016301">
    <property type="term" value="F:kinase activity"/>
    <property type="evidence" value="ECO:0007669"/>
    <property type="project" value="UniProtKB-KW"/>
</dbReference>
<accession>A0ABR1TW66</accession>
<proteinExistence type="predicted"/>
<comment type="caution">
    <text evidence="1">The sequence shown here is derived from an EMBL/GenBank/DDBJ whole genome shotgun (WGS) entry which is preliminary data.</text>
</comment>
<evidence type="ECO:0000313" key="1">
    <source>
        <dbReference type="EMBL" id="KAK8050894.1"/>
    </source>
</evidence>
<protein>
    <submittedName>
        <fullName evidence="1">CMGC protein kinase</fullName>
    </submittedName>
</protein>
<gene>
    <name evidence="1" type="ORF">PG993_002279</name>
</gene>
<dbReference type="SUPFAM" id="SSF56112">
    <property type="entry name" value="Protein kinase-like (PK-like)"/>
    <property type="match status" value="1"/>
</dbReference>
<keyword evidence="1" id="KW-0418">Kinase</keyword>
<reference evidence="1 2" key="1">
    <citation type="submission" date="2023-01" db="EMBL/GenBank/DDBJ databases">
        <title>Analysis of 21 Apiospora genomes using comparative genomics revels a genus with tremendous synthesis potential of carbohydrate active enzymes and secondary metabolites.</title>
        <authorList>
            <person name="Sorensen T."/>
        </authorList>
    </citation>
    <scope>NUCLEOTIDE SEQUENCE [LARGE SCALE GENOMIC DNA]</scope>
    <source>
        <strain evidence="1 2">CBS 33761</strain>
    </source>
</reference>
<organism evidence="1 2">
    <name type="scientific">Apiospora rasikravindrae</name>
    <dbReference type="NCBI Taxonomy" id="990691"/>
    <lineage>
        <taxon>Eukaryota</taxon>
        <taxon>Fungi</taxon>
        <taxon>Dikarya</taxon>
        <taxon>Ascomycota</taxon>
        <taxon>Pezizomycotina</taxon>
        <taxon>Sordariomycetes</taxon>
        <taxon>Xylariomycetidae</taxon>
        <taxon>Amphisphaeriales</taxon>
        <taxon>Apiosporaceae</taxon>
        <taxon>Apiospora</taxon>
    </lineage>
</organism>
<dbReference type="EMBL" id="JAQQWK010000002">
    <property type="protein sequence ID" value="KAK8050894.1"/>
    <property type="molecule type" value="Genomic_DNA"/>
</dbReference>
<dbReference type="Proteomes" id="UP001444661">
    <property type="component" value="Unassembled WGS sequence"/>
</dbReference>
<dbReference type="InterPro" id="IPR011009">
    <property type="entry name" value="Kinase-like_dom_sf"/>
</dbReference>
<keyword evidence="2" id="KW-1185">Reference proteome</keyword>
<keyword evidence="1" id="KW-0808">Transferase</keyword>
<dbReference type="Gene3D" id="1.10.510.10">
    <property type="entry name" value="Transferase(Phosphotransferase) domain 1"/>
    <property type="match status" value="1"/>
</dbReference>
<name>A0ABR1TW66_9PEZI</name>
<sequence>MVLGDWGAASWTDKHLTELLQPVALRSPEVLLGAPWGPAADIWNVSAIVSRCTGRCACSEAKLPRTGATTSTSI</sequence>
<evidence type="ECO:0000313" key="2">
    <source>
        <dbReference type="Proteomes" id="UP001444661"/>
    </source>
</evidence>